<feature type="region of interest" description="Disordered" evidence="1">
    <location>
        <begin position="219"/>
        <end position="249"/>
    </location>
</feature>
<evidence type="ECO:0000256" key="1">
    <source>
        <dbReference type="SAM" id="MobiDB-lite"/>
    </source>
</evidence>
<comment type="caution">
    <text evidence="3">The sequence shown here is derived from an EMBL/GenBank/DDBJ whole genome shotgun (WGS) entry which is preliminary data.</text>
</comment>
<reference evidence="3" key="1">
    <citation type="journal article" date="2021" name="Genome Biol. Evol.">
        <title>The assembled and annotated genome of the fairy-ring fungus Marasmius oreades.</title>
        <authorList>
            <person name="Hiltunen M."/>
            <person name="Ament-Velasquez S.L."/>
            <person name="Johannesson H."/>
        </authorList>
    </citation>
    <scope>NUCLEOTIDE SEQUENCE</scope>
    <source>
        <strain evidence="3">03SP1</strain>
    </source>
</reference>
<feature type="region of interest" description="Disordered" evidence="1">
    <location>
        <begin position="622"/>
        <end position="707"/>
    </location>
</feature>
<evidence type="ECO:0000313" key="3">
    <source>
        <dbReference type="EMBL" id="KAG7093271.1"/>
    </source>
</evidence>
<evidence type="ECO:0000256" key="2">
    <source>
        <dbReference type="SAM" id="Phobius"/>
    </source>
</evidence>
<feature type="compositionally biased region" description="Basic and acidic residues" evidence="1">
    <location>
        <begin position="465"/>
        <end position="482"/>
    </location>
</feature>
<evidence type="ECO:0000313" key="4">
    <source>
        <dbReference type="Proteomes" id="UP001049176"/>
    </source>
</evidence>
<feature type="compositionally biased region" description="Acidic residues" evidence="1">
    <location>
        <begin position="311"/>
        <end position="326"/>
    </location>
</feature>
<accession>A0A9P7UUF4</accession>
<feature type="compositionally biased region" description="Low complexity" evidence="1">
    <location>
        <begin position="64"/>
        <end position="75"/>
    </location>
</feature>
<dbReference type="OrthoDB" id="3247214at2759"/>
<keyword evidence="2" id="KW-1133">Transmembrane helix</keyword>
<dbReference type="KEGG" id="more:E1B28_006954"/>
<feature type="transmembrane region" description="Helical" evidence="2">
    <location>
        <begin position="595"/>
        <end position="616"/>
    </location>
</feature>
<gene>
    <name evidence="3" type="ORF">E1B28_006954</name>
</gene>
<feature type="compositionally biased region" description="Low complexity" evidence="1">
    <location>
        <begin position="642"/>
        <end position="700"/>
    </location>
</feature>
<feature type="compositionally biased region" description="Polar residues" evidence="1">
    <location>
        <begin position="296"/>
        <end position="310"/>
    </location>
</feature>
<feature type="region of interest" description="Disordered" evidence="1">
    <location>
        <begin position="1"/>
        <end position="166"/>
    </location>
</feature>
<organism evidence="3 4">
    <name type="scientific">Marasmius oreades</name>
    <name type="common">fairy-ring Marasmius</name>
    <dbReference type="NCBI Taxonomy" id="181124"/>
    <lineage>
        <taxon>Eukaryota</taxon>
        <taxon>Fungi</taxon>
        <taxon>Dikarya</taxon>
        <taxon>Basidiomycota</taxon>
        <taxon>Agaricomycotina</taxon>
        <taxon>Agaricomycetes</taxon>
        <taxon>Agaricomycetidae</taxon>
        <taxon>Agaricales</taxon>
        <taxon>Marasmiineae</taxon>
        <taxon>Marasmiaceae</taxon>
        <taxon>Marasmius</taxon>
    </lineage>
</organism>
<keyword evidence="4" id="KW-1185">Reference proteome</keyword>
<dbReference type="RefSeq" id="XP_043009741.1">
    <property type="nucleotide sequence ID" value="XM_043151661.1"/>
</dbReference>
<feature type="compositionally biased region" description="Polar residues" evidence="1">
    <location>
        <begin position="623"/>
        <end position="641"/>
    </location>
</feature>
<name>A0A9P7UUF4_9AGAR</name>
<feature type="compositionally biased region" description="Polar residues" evidence="1">
    <location>
        <begin position="17"/>
        <end position="39"/>
    </location>
</feature>
<protein>
    <submittedName>
        <fullName evidence="3">Uncharacterized protein</fullName>
    </submittedName>
</protein>
<proteinExistence type="predicted"/>
<dbReference type="Proteomes" id="UP001049176">
    <property type="component" value="Chromosome 4"/>
</dbReference>
<feature type="transmembrane region" description="Helical" evidence="2">
    <location>
        <begin position="566"/>
        <end position="588"/>
    </location>
</feature>
<feature type="compositionally biased region" description="Pro residues" evidence="1">
    <location>
        <begin position="222"/>
        <end position="232"/>
    </location>
</feature>
<feature type="compositionally biased region" description="Low complexity" evidence="1">
    <location>
        <begin position="1"/>
        <end position="13"/>
    </location>
</feature>
<feature type="region of interest" description="Disordered" evidence="1">
    <location>
        <begin position="430"/>
        <end position="497"/>
    </location>
</feature>
<keyword evidence="2" id="KW-0812">Transmembrane</keyword>
<keyword evidence="2" id="KW-0472">Membrane</keyword>
<feature type="compositionally biased region" description="Basic residues" evidence="1">
    <location>
        <begin position="483"/>
        <end position="492"/>
    </location>
</feature>
<dbReference type="GeneID" id="66076030"/>
<feature type="compositionally biased region" description="Pro residues" evidence="1">
    <location>
        <begin position="438"/>
        <end position="449"/>
    </location>
</feature>
<dbReference type="AlphaFoldDB" id="A0A9P7UUF4"/>
<sequence>MSSPDQSPASAPPNLLNRLSKSLSGQNLTAKANQDSLGETQEVDVEENEKEMVATSPTGDGAGEETSANAAATNATPNDEGQLSEAAETHAVEPQDEKKREVTGFERLKNGLTKFSKGGHRRAGDSHSDHAVQASADTSAQVSIADVRVQDGEGGGNAAGKGADGEFSTDAADVAVEVEANGAETVVDAAHVAGGDDADKIPDDPIALADIIRNLVRSLPQPTDPVPVPSKPKVPQLDGSGKPIPPSGAVLTDNKQLVAKLRSPAVMNGKACDAPEGEEAPTVFAILDSFKAASSAPGNTGPSREGSNVSDGDDNAGEDDGGSEGEVEPHHTIADDWSVMVYLPLMPTKKSKVEMAKFEVVPINSEFKQTVKANTGVDDSKFVELLSTYRAFGTFGRGTVPPVIVEDGTSGGKNKETALRWPKPTWKLWPWKKKKTPTPAPAPSQPPTSAPDTDTKAPESGSGDTDNKPKEDDKPADGDKDKKHPNKLRKPKPTLDQRVWIPSNTQVSVQALWWGYRIFLPPPVMSILSDKSLEAAKRAAMITNALTWLFSHLPLTMFPAPMQPALLLLQHIVPFVGYIGTFITWSWSAIKSYDVGYGVILSATWILPVALIPGTWQAYDFPGSTNPPGTGATPSQPSIPNTPVTQPSTGTPTQPSAGTGQPTTNQPPTVGTPTQPSTGTGQSPATQPPAASTPTPTTGTIPELTMSTRLRMVKGNNTPSEPTIGTGTELTNSTRLKYVKGNIASATNANDLPPTVSKRLALVKGQVVPVLSTDPEEDVVGSSELPKTMSKRLALVKGKGEDVATGEKEGNLKKETTGGGVWKYLKGGLSTKESV</sequence>
<feature type="region of interest" description="Disordered" evidence="1">
    <location>
        <begin position="294"/>
        <end position="331"/>
    </location>
</feature>
<feature type="compositionally biased region" description="Basic and acidic residues" evidence="1">
    <location>
        <begin position="87"/>
        <end position="109"/>
    </location>
</feature>
<dbReference type="EMBL" id="CM032184">
    <property type="protein sequence ID" value="KAG7093271.1"/>
    <property type="molecule type" value="Genomic_DNA"/>
</dbReference>